<dbReference type="GO" id="GO:0016020">
    <property type="term" value="C:membrane"/>
    <property type="evidence" value="ECO:0007669"/>
    <property type="project" value="TreeGrafter"/>
</dbReference>
<dbReference type="InParanoid" id="A0A1Z5KA25"/>
<comment type="caution">
    <text evidence="3">The sequence shown here is derived from an EMBL/GenBank/DDBJ whole genome shotgun (WGS) entry which is preliminary data.</text>
</comment>
<dbReference type="PANTHER" id="PTHR10281">
    <property type="entry name" value="MEMBRANE-ASSOCIATED PROGESTERONE RECEPTOR COMPONENT-RELATED"/>
    <property type="match status" value="1"/>
</dbReference>
<dbReference type="SUPFAM" id="SSF55856">
    <property type="entry name" value="Cytochrome b5-like heme/steroid binding domain"/>
    <property type="match status" value="1"/>
</dbReference>
<organism evidence="3 4">
    <name type="scientific">Fistulifera solaris</name>
    <name type="common">Oleaginous diatom</name>
    <dbReference type="NCBI Taxonomy" id="1519565"/>
    <lineage>
        <taxon>Eukaryota</taxon>
        <taxon>Sar</taxon>
        <taxon>Stramenopiles</taxon>
        <taxon>Ochrophyta</taxon>
        <taxon>Bacillariophyta</taxon>
        <taxon>Bacillariophyceae</taxon>
        <taxon>Bacillariophycidae</taxon>
        <taxon>Naviculales</taxon>
        <taxon>Naviculaceae</taxon>
        <taxon>Fistulifera</taxon>
    </lineage>
</organism>
<evidence type="ECO:0000313" key="3">
    <source>
        <dbReference type="EMBL" id="GAX23117.1"/>
    </source>
</evidence>
<dbReference type="AlphaFoldDB" id="A0A1Z5KA25"/>
<dbReference type="InterPro" id="IPR001199">
    <property type="entry name" value="Cyt_B5-like_heme/steroid-bd"/>
</dbReference>
<dbReference type="OrthoDB" id="547796at2759"/>
<accession>A0A1Z5KA25</accession>
<name>A0A1Z5KA25_FISSO</name>
<evidence type="ECO:0000259" key="2">
    <source>
        <dbReference type="Pfam" id="PF00173"/>
    </source>
</evidence>
<dbReference type="Proteomes" id="UP000198406">
    <property type="component" value="Unassembled WGS sequence"/>
</dbReference>
<dbReference type="GO" id="GO:0012505">
    <property type="term" value="C:endomembrane system"/>
    <property type="evidence" value="ECO:0007669"/>
    <property type="project" value="TreeGrafter"/>
</dbReference>
<proteinExistence type="inferred from homology"/>
<sequence length="145" mass="16637">MMPNPLSLISGKGELPEVEQLGTISLEELNQYHCNNPDRRCLCLFGKIYDVTAAANSYGPEGAYKEYAGHDMTLTIGAHVTGDKWLDKFVKLDEKMYSSAKNWSEYYDTKYPVCGRLDKWDEDYESWPELTDEEKEQLKKGCCIM</sequence>
<feature type="domain" description="Cytochrome b5 heme-binding" evidence="2">
    <location>
        <begin position="26"/>
        <end position="80"/>
    </location>
</feature>
<dbReference type="PANTHER" id="PTHR10281:SF76">
    <property type="entry name" value="CALCUTTA CUP-RELATED"/>
    <property type="match status" value="1"/>
</dbReference>
<dbReference type="InterPro" id="IPR050577">
    <property type="entry name" value="MAPR/NEUFC/NENF-like"/>
</dbReference>
<keyword evidence="4" id="KW-1185">Reference proteome</keyword>
<comment type="similarity">
    <text evidence="1">Belongs to the cytochrome b5 family. MAPR subfamily.</text>
</comment>
<protein>
    <recommendedName>
        <fullName evidence="2">Cytochrome b5 heme-binding domain-containing protein</fullName>
    </recommendedName>
</protein>
<dbReference type="Pfam" id="PF00173">
    <property type="entry name" value="Cyt-b5"/>
    <property type="match status" value="1"/>
</dbReference>
<dbReference type="InterPro" id="IPR036400">
    <property type="entry name" value="Cyt_B5-like_heme/steroid_sf"/>
</dbReference>
<evidence type="ECO:0000313" key="4">
    <source>
        <dbReference type="Proteomes" id="UP000198406"/>
    </source>
</evidence>
<dbReference type="Gene3D" id="3.10.120.10">
    <property type="entry name" value="Cytochrome b5-like heme/steroid binding domain"/>
    <property type="match status" value="1"/>
</dbReference>
<evidence type="ECO:0000256" key="1">
    <source>
        <dbReference type="ARBA" id="ARBA00038357"/>
    </source>
</evidence>
<gene>
    <name evidence="3" type="ORF">FisN_33Lh005</name>
</gene>
<reference evidence="3 4" key="1">
    <citation type="journal article" date="2015" name="Plant Cell">
        <title>Oil accumulation by the oleaginous diatom Fistulifera solaris as revealed by the genome and transcriptome.</title>
        <authorList>
            <person name="Tanaka T."/>
            <person name="Maeda Y."/>
            <person name="Veluchamy A."/>
            <person name="Tanaka M."/>
            <person name="Abida H."/>
            <person name="Marechal E."/>
            <person name="Bowler C."/>
            <person name="Muto M."/>
            <person name="Sunaga Y."/>
            <person name="Tanaka M."/>
            <person name="Yoshino T."/>
            <person name="Taniguchi T."/>
            <person name="Fukuda Y."/>
            <person name="Nemoto M."/>
            <person name="Matsumoto M."/>
            <person name="Wong P.S."/>
            <person name="Aburatani S."/>
            <person name="Fujibuchi W."/>
        </authorList>
    </citation>
    <scope>NUCLEOTIDE SEQUENCE [LARGE SCALE GENOMIC DNA]</scope>
    <source>
        <strain evidence="3 4">JPCC DA0580</strain>
    </source>
</reference>
<dbReference type="EMBL" id="BDSP01000197">
    <property type="protein sequence ID" value="GAX23117.1"/>
    <property type="molecule type" value="Genomic_DNA"/>
</dbReference>